<name>A0AAU7Q3U4_9RICK</name>
<evidence type="ECO:0000313" key="3">
    <source>
        <dbReference type="EMBL" id="XBS67678.1"/>
    </source>
</evidence>
<gene>
    <name evidence="3" type="ORF">ABLO99_03415</name>
</gene>
<accession>A0AAU7Q3U4</accession>
<reference evidence="3" key="1">
    <citation type="submission" date="2024-06" db="EMBL/GenBank/DDBJ databases">
        <authorList>
            <person name="Dussert Y."/>
            <person name="Peccoud J."/>
            <person name="Pigeault R."/>
        </authorList>
    </citation>
    <scope>NUCLEOTIDE SEQUENCE</scope>
    <source>
        <strain evidence="3">WArc</strain>
    </source>
</reference>
<keyword evidence="2" id="KW-0472">Membrane</keyword>
<feature type="region of interest" description="Disordered" evidence="1">
    <location>
        <begin position="399"/>
        <end position="423"/>
    </location>
</feature>
<feature type="transmembrane region" description="Helical" evidence="2">
    <location>
        <begin position="435"/>
        <end position="454"/>
    </location>
</feature>
<dbReference type="RefSeq" id="WP_349968288.1">
    <property type="nucleotide sequence ID" value="NZ_CP157942.1"/>
</dbReference>
<organism evidence="3">
    <name type="scientific">Wolbachia endosymbiont of Armadillidium arcangelii</name>
    <dbReference type="NCBI Taxonomy" id="3158571"/>
    <lineage>
        <taxon>Bacteria</taxon>
        <taxon>Pseudomonadati</taxon>
        <taxon>Pseudomonadota</taxon>
        <taxon>Alphaproteobacteria</taxon>
        <taxon>Rickettsiales</taxon>
        <taxon>Anaplasmataceae</taxon>
        <taxon>Wolbachieae</taxon>
        <taxon>Wolbachia</taxon>
    </lineage>
</organism>
<dbReference type="AlphaFoldDB" id="A0AAU7Q3U4"/>
<feature type="transmembrane region" description="Helical" evidence="2">
    <location>
        <begin position="460"/>
        <end position="481"/>
    </location>
</feature>
<evidence type="ECO:0000256" key="1">
    <source>
        <dbReference type="SAM" id="MobiDB-lite"/>
    </source>
</evidence>
<feature type="compositionally biased region" description="Basic and acidic residues" evidence="1">
    <location>
        <begin position="399"/>
        <end position="408"/>
    </location>
</feature>
<proteinExistence type="predicted"/>
<protein>
    <submittedName>
        <fullName evidence="3">Ankyrin repeat domain-containing protein</fullName>
    </submittedName>
</protein>
<sequence length="508" mass="56910">MRLQDYLTDFDGTGIISYIYSSGIAVMPYSNDDIRELYPKICQSIMNSNKYGYKITSLEDLQKEPKWKEVNFQDKCEGGHSLGDLLLKSADENDNSSVSGFLLQNGFKLPEQEQVAAANEEEEEKNTPNVEEDRAEPSNKNEDDQFSTSYNKIRKIVASNPNITAQEFGEKLKQSGTTDAKIYDLFIDILRPGKDDIVNDHDTFLKTIELLAKSNIKIDIGDTASKTVLDYAVVGEQLDVIKIFLNSGKFDQEKKSNALSIAINESKVQEFEVFLDYIDHAKILDALNTAPCNEKTDIMRVLLITREFFTEQEKVQALSDAIMDGNVPRVKLLLDYMTGIPEDGIRNLLEIIEEEKLSLREKVKIDSEFKGDPNNSNHRKYYSNIAIIKLLESSIEKKNTPHVEKENTGTDQTTKPSNEQETKYKESTKDFYTSLAKDVVGVVITGLFVAAAVMVPSVAGAVVCSVAATLIAIVTGLHIASSTLPSYREMRENKVECVNSNLLRISRS</sequence>
<dbReference type="InterPro" id="IPR036770">
    <property type="entry name" value="Ankyrin_rpt-contain_sf"/>
</dbReference>
<feature type="region of interest" description="Disordered" evidence="1">
    <location>
        <begin position="115"/>
        <end position="146"/>
    </location>
</feature>
<feature type="compositionally biased region" description="Basic and acidic residues" evidence="1">
    <location>
        <begin position="131"/>
        <end position="143"/>
    </location>
</feature>
<dbReference type="Gene3D" id="1.25.40.20">
    <property type="entry name" value="Ankyrin repeat-containing domain"/>
    <property type="match status" value="1"/>
</dbReference>
<keyword evidence="2" id="KW-1133">Transmembrane helix</keyword>
<evidence type="ECO:0000256" key="2">
    <source>
        <dbReference type="SAM" id="Phobius"/>
    </source>
</evidence>
<dbReference type="SUPFAM" id="SSF48403">
    <property type="entry name" value="Ankyrin repeat"/>
    <property type="match status" value="1"/>
</dbReference>
<dbReference type="EMBL" id="CP157942">
    <property type="protein sequence ID" value="XBS67678.1"/>
    <property type="molecule type" value="Genomic_DNA"/>
</dbReference>
<keyword evidence="2" id="KW-0812">Transmembrane</keyword>